<evidence type="ECO:0000313" key="3">
    <source>
        <dbReference type="EMBL" id="MFC4562305.1"/>
    </source>
</evidence>
<dbReference type="InterPro" id="IPR029058">
    <property type="entry name" value="AB_hydrolase_fold"/>
</dbReference>
<accession>A0ABV9DWI4</accession>
<keyword evidence="4" id="KW-1185">Reference proteome</keyword>
<protein>
    <submittedName>
        <fullName evidence="3">Alpha/beta hydrolase</fullName>
    </submittedName>
</protein>
<organism evidence="3 4">
    <name type="scientific">Nocardiopsis mangrovi</name>
    <dbReference type="NCBI Taxonomy" id="1179818"/>
    <lineage>
        <taxon>Bacteria</taxon>
        <taxon>Bacillati</taxon>
        <taxon>Actinomycetota</taxon>
        <taxon>Actinomycetes</taxon>
        <taxon>Streptosporangiales</taxon>
        <taxon>Nocardiopsidaceae</taxon>
        <taxon>Nocardiopsis</taxon>
    </lineage>
</organism>
<dbReference type="PANTHER" id="PTHR48081">
    <property type="entry name" value="AB HYDROLASE SUPERFAMILY PROTEIN C4A8.06C"/>
    <property type="match status" value="1"/>
</dbReference>
<dbReference type="GO" id="GO:0016787">
    <property type="term" value="F:hydrolase activity"/>
    <property type="evidence" value="ECO:0007669"/>
    <property type="project" value="UniProtKB-KW"/>
</dbReference>
<dbReference type="EMBL" id="JBHSFQ010000007">
    <property type="protein sequence ID" value="MFC4562305.1"/>
    <property type="molecule type" value="Genomic_DNA"/>
</dbReference>
<sequence length="307" mass="31902">MTAVLFDDRPRSGVVRPFDLVAPGFADPVEVRALPGCRSFLDVTIASIPGWRRLTVDVHVPDSGPGPFPVVVYAHGGAFIAGVPRMGPWGTLPSRGIAVVSVDYRLCGEARYPEPVEDVITAVRWVRANGSGFGLDPSRVAGWGSSAGAYLVGRAALTGGESIGHPAPEQAGGAATMDAVVLHYPTVDFLALLEQGAGDPERLALWWTTTCDFFGVTRDGDLSPVAHGSLVAAAGRARRVPPLLLAHGTADQVVPLAQSELLHHAVLAAGGSSTLQVVEGAGHGAGEFGSPTVVDPAVRFLRETWAG</sequence>
<comment type="caution">
    <text evidence="3">The sequence shown here is derived from an EMBL/GenBank/DDBJ whole genome shotgun (WGS) entry which is preliminary data.</text>
</comment>
<dbReference type="Gene3D" id="3.40.50.1820">
    <property type="entry name" value="alpha/beta hydrolase"/>
    <property type="match status" value="1"/>
</dbReference>
<gene>
    <name evidence="3" type="ORF">ACFO4E_10605</name>
</gene>
<dbReference type="Pfam" id="PF20434">
    <property type="entry name" value="BD-FAE"/>
    <property type="match status" value="1"/>
</dbReference>
<dbReference type="Proteomes" id="UP001595923">
    <property type="component" value="Unassembled WGS sequence"/>
</dbReference>
<feature type="domain" description="BD-FAE-like" evidence="2">
    <location>
        <begin position="57"/>
        <end position="265"/>
    </location>
</feature>
<evidence type="ECO:0000256" key="1">
    <source>
        <dbReference type="ARBA" id="ARBA00022801"/>
    </source>
</evidence>
<evidence type="ECO:0000259" key="2">
    <source>
        <dbReference type="Pfam" id="PF20434"/>
    </source>
</evidence>
<dbReference type="InterPro" id="IPR049492">
    <property type="entry name" value="BD-FAE-like_dom"/>
</dbReference>
<dbReference type="PANTHER" id="PTHR48081:SF13">
    <property type="entry name" value="ALPHA_BETA HYDROLASE"/>
    <property type="match status" value="1"/>
</dbReference>
<dbReference type="InterPro" id="IPR050300">
    <property type="entry name" value="GDXG_lipolytic_enzyme"/>
</dbReference>
<name>A0ABV9DWI4_9ACTN</name>
<dbReference type="RefSeq" id="WP_378573398.1">
    <property type="nucleotide sequence ID" value="NZ_JBHSFQ010000007.1"/>
</dbReference>
<proteinExistence type="predicted"/>
<dbReference type="SUPFAM" id="SSF53474">
    <property type="entry name" value="alpha/beta-Hydrolases"/>
    <property type="match status" value="1"/>
</dbReference>
<evidence type="ECO:0000313" key="4">
    <source>
        <dbReference type="Proteomes" id="UP001595923"/>
    </source>
</evidence>
<keyword evidence="1 3" id="KW-0378">Hydrolase</keyword>
<reference evidence="4" key="1">
    <citation type="journal article" date="2019" name="Int. J. Syst. Evol. Microbiol.">
        <title>The Global Catalogue of Microorganisms (GCM) 10K type strain sequencing project: providing services to taxonomists for standard genome sequencing and annotation.</title>
        <authorList>
            <consortium name="The Broad Institute Genomics Platform"/>
            <consortium name="The Broad Institute Genome Sequencing Center for Infectious Disease"/>
            <person name="Wu L."/>
            <person name="Ma J."/>
        </authorList>
    </citation>
    <scope>NUCLEOTIDE SEQUENCE [LARGE SCALE GENOMIC DNA]</scope>
    <source>
        <strain evidence="4">XZYJ18</strain>
    </source>
</reference>